<feature type="compositionally biased region" description="Polar residues" evidence="1">
    <location>
        <begin position="161"/>
        <end position="176"/>
    </location>
</feature>
<reference evidence="2" key="1">
    <citation type="submission" date="2023-06" db="EMBL/GenBank/DDBJ databases">
        <authorList>
            <person name="Kurt Z."/>
        </authorList>
    </citation>
    <scope>NUCLEOTIDE SEQUENCE</scope>
</reference>
<name>A0AA86P062_9EUKA</name>
<feature type="region of interest" description="Disordered" evidence="1">
    <location>
        <begin position="297"/>
        <end position="336"/>
    </location>
</feature>
<feature type="compositionally biased region" description="Basic and acidic residues" evidence="1">
    <location>
        <begin position="112"/>
        <end position="126"/>
    </location>
</feature>
<feature type="region of interest" description="Disordered" evidence="1">
    <location>
        <begin position="235"/>
        <end position="254"/>
    </location>
</feature>
<dbReference type="AlphaFoldDB" id="A0AA86P062"/>
<gene>
    <name evidence="2" type="ORF">HINF_LOCUS17014</name>
    <name evidence="3" type="ORF">HINF_LOCUS67526</name>
</gene>
<feature type="compositionally biased region" description="Basic and acidic residues" evidence="1">
    <location>
        <begin position="371"/>
        <end position="385"/>
    </location>
</feature>
<feature type="compositionally biased region" description="Basic and acidic residues" evidence="1">
    <location>
        <begin position="237"/>
        <end position="250"/>
    </location>
</feature>
<feature type="region of interest" description="Disordered" evidence="1">
    <location>
        <begin position="38"/>
        <end position="77"/>
    </location>
</feature>
<evidence type="ECO:0000313" key="4">
    <source>
        <dbReference type="Proteomes" id="UP001642409"/>
    </source>
</evidence>
<dbReference type="EMBL" id="CAXDID020000467">
    <property type="protein sequence ID" value="CAL6094557.1"/>
    <property type="molecule type" value="Genomic_DNA"/>
</dbReference>
<feature type="region of interest" description="Disordered" evidence="1">
    <location>
        <begin position="369"/>
        <end position="466"/>
    </location>
</feature>
<feature type="region of interest" description="Disordered" evidence="1">
    <location>
        <begin position="112"/>
        <end position="200"/>
    </location>
</feature>
<sequence length="656" mass="74126">MVQASSGLQSSAKEVQNLGVQDPFQTFKLQIPMLRSQVSNADTAQKQERPLEQDAVQPLQEEKQQQGAKPSLVLTFEKPRYQEQSAITETFEEENREEVQDGTVDIDFLGEEPAHHLDPEKPEEHVQTTAEEVARVAPTQPEPKNEDAREPATAFKLQIPTLRTQSTDTTHNGTQPEETRAVEQSAPPRPEAKEQKAAKPCLVLNFEKPRYQEQSVLTDVLEDENRDEVQEGIVDLDFGHEDQQGTKDAPDAEEVNVQPMVQASSGLQSSAKEVQNLGVQDPFQTFKLQIPMLRSQVSNADTAQKQERPLEQDAVQPLQEEKQQQGAKPSLVLTFEKPRYQEQSAITETFEEENREEVQDGTVDIDFLGEEPAHHLDPEKPEEHVQTTAEEVARVAPTQPEPKNEDAREPATAFKLQIPTLRTQSTDTTHNGTQPEETRAVEQSAPPRPEAKEQNAGSVNSDMKPENQRVLETKNTLICLEGKEQLSLILNSNLSLANECLADEKVDTKIYGLEDKYNQLITNNSEAKYKSVLNEDQIDTVEQVLKQQKLIQNNSKSNLIIQSVLSDIQMDTVVPLKDNQNQLINPQAKELLILSSDEYMNTMEQIEQNLTKNNSKPNLICFEPINRNKYLTKHPQREITIDQKSGRERTVSFEFR</sequence>
<accession>A0AA86P062</accession>
<reference evidence="3 4" key="2">
    <citation type="submission" date="2024-07" db="EMBL/GenBank/DDBJ databases">
        <authorList>
            <person name="Akdeniz Z."/>
        </authorList>
    </citation>
    <scope>NUCLEOTIDE SEQUENCE [LARGE SCALE GENOMIC DNA]</scope>
</reference>
<evidence type="ECO:0000313" key="3">
    <source>
        <dbReference type="EMBL" id="CAL6094557.1"/>
    </source>
</evidence>
<dbReference type="Proteomes" id="UP001642409">
    <property type="component" value="Unassembled WGS sequence"/>
</dbReference>
<feature type="compositionally biased region" description="Polar residues" evidence="1">
    <location>
        <begin position="420"/>
        <end position="435"/>
    </location>
</feature>
<comment type="caution">
    <text evidence="2">The sequence shown here is derived from an EMBL/GenBank/DDBJ whole genome shotgun (WGS) entry which is preliminary data.</text>
</comment>
<dbReference type="EMBL" id="CATOUU010000434">
    <property type="protein sequence ID" value="CAI9929369.1"/>
    <property type="molecule type" value="Genomic_DNA"/>
</dbReference>
<evidence type="ECO:0000313" key="2">
    <source>
        <dbReference type="EMBL" id="CAI9929369.1"/>
    </source>
</evidence>
<organism evidence="2">
    <name type="scientific">Hexamita inflata</name>
    <dbReference type="NCBI Taxonomy" id="28002"/>
    <lineage>
        <taxon>Eukaryota</taxon>
        <taxon>Metamonada</taxon>
        <taxon>Diplomonadida</taxon>
        <taxon>Hexamitidae</taxon>
        <taxon>Hexamitinae</taxon>
        <taxon>Hexamita</taxon>
    </lineage>
</organism>
<protein>
    <submittedName>
        <fullName evidence="3">Hypothetical_protein</fullName>
    </submittedName>
</protein>
<keyword evidence="4" id="KW-1185">Reference proteome</keyword>
<evidence type="ECO:0000256" key="1">
    <source>
        <dbReference type="SAM" id="MobiDB-lite"/>
    </source>
</evidence>
<proteinExistence type="predicted"/>